<name>A0A1X2E6K5_MYCSZ</name>
<organism evidence="1 2">
    <name type="scientific">Mycobacterium szulgai</name>
    <dbReference type="NCBI Taxonomy" id="1787"/>
    <lineage>
        <taxon>Bacteria</taxon>
        <taxon>Bacillati</taxon>
        <taxon>Actinomycetota</taxon>
        <taxon>Actinomycetes</taxon>
        <taxon>Mycobacteriales</taxon>
        <taxon>Mycobacteriaceae</taxon>
        <taxon>Mycobacterium</taxon>
    </lineage>
</organism>
<reference evidence="1 2" key="1">
    <citation type="submission" date="2016-01" db="EMBL/GenBank/DDBJ databases">
        <title>The new phylogeny of the genus Mycobacterium.</title>
        <authorList>
            <person name="Tarcisio F."/>
            <person name="Conor M."/>
            <person name="Antonella G."/>
            <person name="Elisabetta G."/>
            <person name="Giulia F.S."/>
            <person name="Sara T."/>
            <person name="Anna F."/>
            <person name="Clotilde B."/>
            <person name="Roberto B."/>
            <person name="Veronica D.S."/>
            <person name="Fabio R."/>
            <person name="Monica P."/>
            <person name="Olivier J."/>
            <person name="Enrico T."/>
            <person name="Nicola S."/>
        </authorList>
    </citation>
    <scope>NUCLEOTIDE SEQUENCE [LARGE SCALE GENOMIC DNA]</scope>
    <source>
        <strain evidence="1 2">DSM 44166</strain>
    </source>
</reference>
<keyword evidence="2" id="KW-1185">Reference proteome</keyword>
<protein>
    <submittedName>
        <fullName evidence="1">Uncharacterized protein</fullName>
    </submittedName>
</protein>
<dbReference type="Proteomes" id="UP000193317">
    <property type="component" value="Unassembled WGS sequence"/>
</dbReference>
<sequence>MFMTESELGAVDLSADERMLIIHGLNEYRGSAHRAMPMMAPLVGLSTIEEFRALLQRLIESVESREPLCDLDWARALFLTEISWASDVVGSGLDFATNIRDERAAPLLRSIQRKVSTYKRFVLLRDSARAVAGGPAAGGATTR</sequence>
<accession>A0A1X2E6K5</accession>
<gene>
    <name evidence="1" type="ORF">AWC27_06150</name>
</gene>
<evidence type="ECO:0000313" key="1">
    <source>
        <dbReference type="EMBL" id="ORW95987.1"/>
    </source>
</evidence>
<proteinExistence type="predicted"/>
<comment type="caution">
    <text evidence="1">The sequence shown here is derived from an EMBL/GenBank/DDBJ whole genome shotgun (WGS) entry which is preliminary data.</text>
</comment>
<evidence type="ECO:0000313" key="2">
    <source>
        <dbReference type="Proteomes" id="UP000193317"/>
    </source>
</evidence>
<dbReference type="EMBL" id="LQPW01000134">
    <property type="protein sequence ID" value="ORW95987.1"/>
    <property type="molecule type" value="Genomic_DNA"/>
</dbReference>
<dbReference type="AlphaFoldDB" id="A0A1X2E6K5"/>